<dbReference type="Proteomes" id="UP001447188">
    <property type="component" value="Unassembled WGS sequence"/>
</dbReference>
<dbReference type="PROSITE" id="PS00028">
    <property type="entry name" value="ZINC_FINGER_C2H2_1"/>
    <property type="match status" value="1"/>
</dbReference>
<reference evidence="3 4" key="1">
    <citation type="submission" date="2024-02" db="EMBL/GenBank/DDBJ databases">
        <title>Discinaceae phylogenomics.</title>
        <authorList>
            <person name="Dirks A.C."/>
            <person name="James T.Y."/>
        </authorList>
    </citation>
    <scope>NUCLEOTIDE SEQUENCE [LARGE SCALE GENOMIC DNA]</scope>
    <source>
        <strain evidence="3 4">ACD0624</strain>
    </source>
</reference>
<feature type="non-terminal residue" evidence="3">
    <location>
        <position position="504"/>
    </location>
</feature>
<dbReference type="Pfam" id="PF12013">
    <property type="entry name" value="OrsD"/>
    <property type="match status" value="1"/>
</dbReference>
<feature type="compositionally biased region" description="Acidic residues" evidence="1">
    <location>
        <begin position="1"/>
        <end position="12"/>
    </location>
</feature>
<sequence>MEWDESDAEEESQQIHADGLRESGVPEIGGNGPFLRLDDSDSEPDVELEFQQPVDGVRDPDVGNGEIFPRSDHYTLVYETALRCVYLPVFKVLLCIECRYALTRSNLVHHFHQKHGQYSIDLKELKKLGEKYDIVDREAINYPSPDSPEVPHLHLNRNGFRCNLCSFACGKISTIQRHVGKSHKDSDLAAAQRWSGAAVQTFFCTPGVHYFVVTPNEPLVRGTGNNIDLDSLLHAHTLLLQRAPNELSEMDHILHLGPGADQLSPWLKETGWHKHLEGLDLETVASVVCRVKKDGTGFEKRVVTSMRRIFARCSMDILNEASYYVVRLANSTEAGRPSSSPFKLTQNTASHKRYLKYWIEFVKYIVTRESLPEEVVHLLHLTEEQSGFSQTAVDLLHDPKSSDENLDLALARLSMSFIRHRLIGNQFRSALIHYVALMAVNPITKGLAETPRGQTTILAAIRYCSRLLGISDAIRTWEAIKDDGTGRSPLDLFRNDHTNYFSAG</sequence>
<dbReference type="InterPro" id="IPR013087">
    <property type="entry name" value="Znf_C2H2_type"/>
</dbReference>
<keyword evidence="4" id="KW-1185">Reference proteome</keyword>
<protein>
    <recommendedName>
        <fullName evidence="2">C2H2-type domain-containing protein</fullName>
    </recommendedName>
</protein>
<evidence type="ECO:0000256" key="1">
    <source>
        <dbReference type="SAM" id="MobiDB-lite"/>
    </source>
</evidence>
<evidence type="ECO:0000313" key="3">
    <source>
        <dbReference type="EMBL" id="KAL0630469.1"/>
    </source>
</evidence>
<organism evidence="3 4">
    <name type="scientific">Discina gigas</name>
    <dbReference type="NCBI Taxonomy" id="1032678"/>
    <lineage>
        <taxon>Eukaryota</taxon>
        <taxon>Fungi</taxon>
        <taxon>Dikarya</taxon>
        <taxon>Ascomycota</taxon>
        <taxon>Pezizomycotina</taxon>
        <taxon>Pezizomycetes</taxon>
        <taxon>Pezizales</taxon>
        <taxon>Discinaceae</taxon>
        <taxon>Discina</taxon>
    </lineage>
</organism>
<evidence type="ECO:0000313" key="4">
    <source>
        <dbReference type="Proteomes" id="UP001447188"/>
    </source>
</evidence>
<feature type="region of interest" description="Disordered" evidence="1">
    <location>
        <begin position="1"/>
        <end position="43"/>
    </location>
</feature>
<dbReference type="EMBL" id="JBBBZM010000619">
    <property type="protein sequence ID" value="KAL0630469.1"/>
    <property type="molecule type" value="Genomic_DNA"/>
</dbReference>
<comment type="caution">
    <text evidence="3">The sequence shown here is derived from an EMBL/GenBank/DDBJ whole genome shotgun (WGS) entry which is preliminary data.</text>
</comment>
<dbReference type="InterPro" id="IPR022698">
    <property type="entry name" value="OrsD"/>
</dbReference>
<gene>
    <name evidence="3" type="ORF">Q9L58_010684</name>
</gene>
<feature type="domain" description="C2H2-type" evidence="2">
    <location>
        <begin position="162"/>
        <end position="183"/>
    </location>
</feature>
<accession>A0ABR3G3H1</accession>
<name>A0ABR3G3H1_9PEZI</name>
<evidence type="ECO:0000259" key="2">
    <source>
        <dbReference type="PROSITE" id="PS00028"/>
    </source>
</evidence>
<proteinExistence type="predicted"/>